<gene>
    <name evidence="1" type="ORF">JRQ81_018904</name>
</gene>
<protein>
    <submittedName>
        <fullName evidence="1">Uncharacterized protein</fullName>
    </submittedName>
</protein>
<feature type="non-terminal residue" evidence="1">
    <location>
        <position position="1"/>
    </location>
</feature>
<reference evidence="1" key="1">
    <citation type="journal article" date="2023" name="DNA Res.">
        <title>Chromosome-level genome assembly of Phrynocephalus forsythii using third-generation DNA sequencing and Hi-C analysis.</title>
        <authorList>
            <person name="Qi Y."/>
            <person name="Zhao W."/>
            <person name="Zhao Y."/>
            <person name="Niu C."/>
            <person name="Cao S."/>
            <person name="Zhang Y."/>
        </authorList>
    </citation>
    <scope>NUCLEOTIDE SEQUENCE</scope>
    <source>
        <tissue evidence="1">Muscle</tissue>
    </source>
</reference>
<comment type="caution">
    <text evidence="1">The sequence shown here is derived from an EMBL/GenBank/DDBJ whole genome shotgun (WGS) entry which is preliminary data.</text>
</comment>
<dbReference type="AlphaFoldDB" id="A0A9Q0XRU9"/>
<organism evidence="1 2">
    <name type="scientific">Phrynocephalus forsythii</name>
    <dbReference type="NCBI Taxonomy" id="171643"/>
    <lineage>
        <taxon>Eukaryota</taxon>
        <taxon>Metazoa</taxon>
        <taxon>Chordata</taxon>
        <taxon>Craniata</taxon>
        <taxon>Vertebrata</taxon>
        <taxon>Euteleostomi</taxon>
        <taxon>Lepidosauria</taxon>
        <taxon>Squamata</taxon>
        <taxon>Bifurcata</taxon>
        <taxon>Unidentata</taxon>
        <taxon>Episquamata</taxon>
        <taxon>Toxicofera</taxon>
        <taxon>Iguania</taxon>
        <taxon>Acrodonta</taxon>
        <taxon>Agamidae</taxon>
        <taxon>Agaminae</taxon>
        <taxon>Phrynocephalus</taxon>
    </lineage>
</organism>
<keyword evidence="2" id="KW-1185">Reference proteome</keyword>
<evidence type="ECO:0000313" key="2">
    <source>
        <dbReference type="Proteomes" id="UP001142489"/>
    </source>
</evidence>
<proteinExistence type="predicted"/>
<dbReference type="Proteomes" id="UP001142489">
    <property type="component" value="Unassembled WGS sequence"/>
</dbReference>
<accession>A0A9Q0XRU9</accession>
<sequence length="98" mass="11537">EVKHMQNFTNLFLGNAYKVIKEQINRARHILRNNLLQFRSREPNDRTPLVVTYSSQMKPLTRILNDLQPILDKNTALSKALDRRPMLAYRQPPTSSKY</sequence>
<dbReference type="EMBL" id="JAPFRF010000009">
    <property type="protein sequence ID" value="KAJ7322617.1"/>
    <property type="molecule type" value="Genomic_DNA"/>
</dbReference>
<name>A0A9Q0XRU9_9SAUR</name>
<evidence type="ECO:0000313" key="1">
    <source>
        <dbReference type="EMBL" id="KAJ7322617.1"/>
    </source>
</evidence>